<dbReference type="PANTHER" id="PTHR43397:SF1">
    <property type="entry name" value="ERGOTHIONEINE BIOSYNTHESIS PROTEIN 1"/>
    <property type="match status" value="1"/>
</dbReference>
<evidence type="ECO:0000256" key="2">
    <source>
        <dbReference type="ARBA" id="ARBA00022679"/>
    </source>
</evidence>
<dbReference type="PANTHER" id="PTHR43397">
    <property type="entry name" value="ERGOTHIONEINE BIOSYNTHESIS PROTEIN 1"/>
    <property type="match status" value="1"/>
</dbReference>
<keyword evidence="6" id="KW-1185">Reference proteome</keyword>
<keyword evidence="2" id="KW-0808">Transferase</keyword>
<evidence type="ECO:0000259" key="3">
    <source>
        <dbReference type="Pfam" id="PF10017"/>
    </source>
</evidence>
<dbReference type="PIRSF" id="PIRSF018005">
    <property type="entry name" value="UCP018005"/>
    <property type="match status" value="1"/>
</dbReference>
<dbReference type="EMBL" id="CAJNOM010000294">
    <property type="protein sequence ID" value="CAF1328637.1"/>
    <property type="molecule type" value="Genomic_DNA"/>
</dbReference>
<accession>A0A813VT92</accession>
<evidence type="ECO:0000256" key="1">
    <source>
        <dbReference type="ARBA" id="ARBA00022603"/>
    </source>
</evidence>
<dbReference type="InterPro" id="IPR051128">
    <property type="entry name" value="EgtD_Methyltrsf_superfamily"/>
</dbReference>
<dbReference type="Pfam" id="PF10017">
    <property type="entry name" value="Methyltransf_33"/>
    <property type="match status" value="1"/>
</dbReference>
<evidence type="ECO:0000313" key="7">
    <source>
        <dbReference type="Proteomes" id="UP000663877"/>
    </source>
</evidence>
<reference evidence="4" key="1">
    <citation type="submission" date="2021-02" db="EMBL/GenBank/DDBJ databases">
        <authorList>
            <person name="Nowell W R."/>
        </authorList>
    </citation>
    <scope>NUCLEOTIDE SEQUENCE</scope>
</reference>
<dbReference type="Gene3D" id="3.40.50.150">
    <property type="entry name" value="Vaccinia Virus protein VP39"/>
    <property type="match status" value="1"/>
</dbReference>
<dbReference type="Proteomes" id="UP000663877">
    <property type="component" value="Unassembled WGS sequence"/>
</dbReference>
<gene>
    <name evidence="4" type="ORF">BJG266_LOCUS7583</name>
    <name evidence="5" type="ORF">QVE165_LOCUS32760</name>
</gene>
<protein>
    <recommendedName>
        <fullName evidence="3">Histidine-specific methyltransferase SAM-dependent domain-containing protein</fullName>
    </recommendedName>
</protein>
<evidence type="ECO:0000313" key="4">
    <source>
        <dbReference type="EMBL" id="CAF0846107.1"/>
    </source>
</evidence>
<dbReference type="EMBL" id="CAJNOI010000023">
    <property type="protein sequence ID" value="CAF0846107.1"/>
    <property type="molecule type" value="Genomic_DNA"/>
</dbReference>
<dbReference type="SUPFAM" id="SSF53335">
    <property type="entry name" value="S-adenosyl-L-methionine-dependent methyltransferases"/>
    <property type="match status" value="1"/>
</dbReference>
<name>A0A813VT92_9BILA</name>
<organism evidence="4 7">
    <name type="scientific">Adineta steineri</name>
    <dbReference type="NCBI Taxonomy" id="433720"/>
    <lineage>
        <taxon>Eukaryota</taxon>
        <taxon>Metazoa</taxon>
        <taxon>Spiralia</taxon>
        <taxon>Gnathifera</taxon>
        <taxon>Rotifera</taxon>
        <taxon>Eurotatoria</taxon>
        <taxon>Bdelloidea</taxon>
        <taxon>Adinetida</taxon>
        <taxon>Adinetidae</taxon>
        <taxon>Adineta</taxon>
    </lineage>
</organism>
<dbReference type="GO" id="GO:0008168">
    <property type="term" value="F:methyltransferase activity"/>
    <property type="evidence" value="ECO:0007669"/>
    <property type="project" value="UniProtKB-KW"/>
</dbReference>
<dbReference type="InterPro" id="IPR029063">
    <property type="entry name" value="SAM-dependent_MTases_sf"/>
</dbReference>
<sequence length="321" mass="36457">MMNVADEILSGLVNHPKSLSNLQWLHYDHEGSLIFEKIVLQDEYYVARTERSILKSNADEIIVKTVDNRNKRLRIVELGAGTASKTSILLAAAVKHQGSAIDYFPIDVSSSALTEAQSSLTCLVPDVCVIPQIKNYVTDEFILPNFDGCTLVIYIGSSIGNFSREEATRILSHVHKQLKAGDALLLGVDMCQDPAVLLPAYNDKNGVTSAFHLNVLRHLNREFGYNFDLDQFRYKVIWNKHHSRVEKHVESLCSQQVKCINQSEEHIIYFNQGETIHIEDSQKFTNEQITMLLNNAAFQIEHIWSDEHKWVNIILARVLPK</sequence>
<dbReference type="Proteomes" id="UP000663832">
    <property type="component" value="Unassembled WGS sequence"/>
</dbReference>
<dbReference type="InterPro" id="IPR017804">
    <property type="entry name" value="MeTrfase_EgtD-like"/>
</dbReference>
<comment type="caution">
    <text evidence="4">The sequence shown here is derived from an EMBL/GenBank/DDBJ whole genome shotgun (WGS) entry which is preliminary data.</text>
</comment>
<dbReference type="InterPro" id="IPR035094">
    <property type="entry name" value="EgtD"/>
</dbReference>
<dbReference type="GO" id="GO:0032259">
    <property type="term" value="P:methylation"/>
    <property type="evidence" value="ECO:0007669"/>
    <property type="project" value="UniProtKB-KW"/>
</dbReference>
<dbReference type="NCBIfam" id="TIGR03438">
    <property type="entry name" value="egtD_ergothio"/>
    <property type="match status" value="1"/>
</dbReference>
<proteinExistence type="predicted"/>
<dbReference type="OrthoDB" id="4190at2759"/>
<dbReference type="InterPro" id="IPR019257">
    <property type="entry name" value="MeTrfase_dom"/>
</dbReference>
<evidence type="ECO:0000313" key="5">
    <source>
        <dbReference type="EMBL" id="CAF1328637.1"/>
    </source>
</evidence>
<feature type="domain" description="Histidine-specific methyltransferase SAM-dependent" evidence="3">
    <location>
        <begin position="5"/>
        <end position="317"/>
    </location>
</feature>
<keyword evidence="1" id="KW-0489">Methyltransferase</keyword>
<evidence type="ECO:0000313" key="6">
    <source>
        <dbReference type="Proteomes" id="UP000663832"/>
    </source>
</evidence>
<dbReference type="AlphaFoldDB" id="A0A813VT92"/>